<keyword evidence="3" id="KW-0106">Calcium</keyword>
<keyword evidence="2" id="KW-0677">Repeat</keyword>
<feature type="non-terminal residue" evidence="7">
    <location>
        <position position="1"/>
    </location>
</feature>
<evidence type="ECO:0000256" key="4">
    <source>
        <dbReference type="ARBA" id="ARBA00023065"/>
    </source>
</evidence>
<dbReference type="PANTHER" id="PTHR11878">
    <property type="entry name" value="SODIUM/CALCIUM EXCHANGER"/>
    <property type="match status" value="1"/>
</dbReference>
<proteinExistence type="predicted"/>
<organism evidence="7">
    <name type="scientific">hydrothermal vent metagenome</name>
    <dbReference type="NCBI Taxonomy" id="652676"/>
    <lineage>
        <taxon>unclassified sequences</taxon>
        <taxon>metagenomes</taxon>
        <taxon>ecological metagenomes</taxon>
    </lineage>
</organism>
<protein>
    <recommendedName>
        <fullName evidence="6">Calx-beta domain-containing protein</fullName>
    </recommendedName>
</protein>
<feature type="domain" description="Calx-beta" evidence="6">
    <location>
        <begin position="99"/>
        <end position="197"/>
    </location>
</feature>
<dbReference type="GO" id="GO:0016020">
    <property type="term" value="C:membrane"/>
    <property type="evidence" value="ECO:0007669"/>
    <property type="project" value="InterPro"/>
</dbReference>
<evidence type="ECO:0000259" key="6">
    <source>
        <dbReference type="SMART" id="SM00237"/>
    </source>
</evidence>
<evidence type="ECO:0000256" key="1">
    <source>
        <dbReference type="ARBA" id="ARBA00022729"/>
    </source>
</evidence>
<evidence type="ECO:0000313" key="7">
    <source>
        <dbReference type="EMBL" id="VAW53137.1"/>
    </source>
</evidence>
<evidence type="ECO:0000256" key="2">
    <source>
        <dbReference type="ARBA" id="ARBA00022737"/>
    </source>
</evidence>
<dbReference type="InterPro" id="IPR003644">
    <property type="entry name" value="Calx_beta"/>
</dbReference>
<keyword evidence="4" id="KW-0406">Ion transport</keyword>
<dbReference type="GO" id="GO:0030001">
    <property type="term" value="P:metal ion transport"/>
    <property type="evidence" value="ECO:0007669"/>
    <property type="project" value="TreeGrafter"/>
</dbReference>
<evidence type="ECO:0000256" key="3">
    <source>
        <dbReference type="ARBA" id="ARBA00022837"/>
    </source>
</evidence>
<dbReference type="Gene3D" id="2.60.40.2030">
    <property type="match status" value="1"/>
</dbReference>
<gene>
    <name evidence="7" type="ORF">MNBD_GAMMA05-1700</name>
</gene>
<dbReference type="GO" id="GO:0007154">
    <property type="term" value="P:cell communication"/>
    <property type="evidence" value="ECO:0007669"/>
    <property type="project" value="InterPro"/>
</dbReference>
<keyword evidence="5" id="KW-1133">Transmembrane helix</keyword>
<dbReference type="InterPro" id="IPR051171">
    <property type="entry name" value="CaCA"/>
</dbReference>
<sequence length="266" mass="27818">RNPAVAYNTSNNEYFVVWQGDDDTGSLVNDENEIFGQRVNGATGAEIGNDTRLSDMGPDGVFNFNAFTPAVAYNASNNEYLVVWSGDDDTAPLVDGEFEIFGQRFADSATLRFASATSSVNENDGSVQITVQRVGDTSNTTTVDFTTTNGTATAPADYTTANGTLTFNAGETSKTFTIVISDNSVTDGDKTVNLSLSNVQTISGKATLDKQQQIAVLTIVDDETSASGSAGSGSGGGGGAFNPLMVVLFALLAVAGRGLRIRLITR</sequence>
<dbReference type="SMART" id="SM00237">
    <property type="entry name" value="Calx_beta"/>
    <property type="match status" value="1"/>
</dbReference>
<dbReference type="PANTHER" id="PTHR11878:SF65">
    <property type="entry name" value="NA_CA-EXCHANGE PROTEIN, ISOFORM G"/>
    <property type="match status" value="1"/>
</dbReference>
<keyword evidence="5" id="KW-0812">Transmembrane</keyword>
<dbReference type="EMBL" id="UOFE01000032">
    <property type="protein sequence ID" value="VAW53137.1"/>
    <property type="molecule type" value="Genomic_DNA"/>
</dbReference>
<keyword evidence="5" id="KW-0472">Membrane</keyword>
<dbReference type="Pfam" id="PF03160">
    <property type="entry name" value="Calx-beta"/>
    <property type="match status" value="1"/>
</dbReference>
<name>A0A3B0WR12_9ZZZZ</name>
<keyword evidence="1" id="KW-0732">Signal</keyword>
<feature type="transmembrane region" description="Helical" evidence="5">
    <location>
        <begin position="240"/>
        <end position="259"/>
    </location>
</feature>
<dbReference type="SUPFAM" id="SSF141072">
    <property type="entry name" value="CalX-like"/>
    <property type="match status" value="1"/>
</dbReference>
<keyword evidence="4" id="KW-0813">Transport</keyword>
<evidence type="ECO:0000256" key="5">
    <source>
        <dbReference type="SAM" id="Phobius"/>
    </source>
</evidence>
<dbReference type="AlphaFoldDB" id="A0A3B0WR12"/>
<accession>A0A3B0WR12</accession>
<dbReference type="InterPro" id="IPR038081">
    <property type="entry name" value="CalX-like_sf"/>
</dbReference>
<reference evidence="7" key="1">
    <citation type="submission" date="2018-06" db="EMBL/GenBank/DDBJ databases">
        <authorList>
            <person name="Zhirakovskaya E."/>
        </authorList>
    </citation>
    <scope>NUCLEOTIDE SEQUENCE</scope>
</reference>